<keyword evidence="2" id="KW-1133">Transmembrane helix</keyword>
<dbReference type="RefSeq" id="WP_052762531.1">
    <property type="nucleotide sequence ID" value="NZ_KQ061231.1"/>
</dbReference>
<evidence type="ECO:0000313" key="3">
    <source>
        <dbReference type="EMBL" id="SDU70680.1"/>
    </source>
</evidence>
<gene>
    <name evidence="3" type="ORF">SAMN04488563_4102</name>
</gene>
<evidence type="ECO:0000256" key="2">
    <source>
        <dbReference type="SAM" id="Phobius"/>
    </source>
</evidence>
<dbReference type="EMBL" id="LT629791">
    <property type="protein sequence ID" value="SDU70680.1"/>
    <property type="molecule type" value="Genomic_DNA"/>
</dbReference>
<dbReference type="OrthoDB" id="5198533at2"/>
<protein>
    <submittedName>
        <fullName evidence="3">Uncharacterized protein</fullName>
    </submittedName>
</protein>
<dbReference type="STRING" id="419479.SAMN04488563_4102"/>
<evidence type="ECO:0000313" key="4">
    <source>
        <dbReference type="Proteomes" id="UP000182977"/>
    </source>
</evidence>
<proteinExistence type="predicted"/>
<organism evidence="3 4">
    <name type="scientific">Jiangella alkaliphila</name>
    <dbReference type="NCBI Taxonomy" id="419479"/>
    <lineage>
        <taxon>Bacteria</taxon>
        <taxon>Bacillati</taxon>
        <taxon>Actinomycetota</taxon>
        <taxon>Actinomycetes</taxon>
        <taxon>Jiangellales</taxon>
        <taxon>Jiangellaceae</taxon>
        <taxon>Jiangella</taxon>
    </lineage>
</organism>
<name>A0A1H2KPX0_9ACTN</name>
<dbReference type="Proteomes" id="UP000182977">
    <property type="component" value="Chromosome I"/>
</dbReference>
<sequence length="222" mass="23041">MRMYADRPQRRRQQILADVLGPVWCIGMIAAGLAIRDSIRSRTSPATFVESTAGALADALADTAESITRVPLVGDALAESLQRAADAAGGMSASGANTAASIERAGDVIGLVVIVLALAAAAYLWVRPRVLWYRQASDARAVLAFPDRDDLLSARALAMVRLPRIGGGLVAGWRAGDAAAVRSLARSELDRLGLNYPPDLSAALSPGLSPDGHGASTGRSAS</sequence>
<evidence type="ECO:0000256" key="1">
    <source>
        <dbReference type="SAM" id="MobiDB-lite"/>
    </source>
</evidence>
<keyword evidence="2" id="KW-0472">Membrane</keyword>
<accession>A0A1H2KPX0</accession>
<feature type="region of interest" description="Disordered" evidence="1">
    <location>
        <begin position="202"/>
        <end position="222"/>
    </location>
</feature>
<keyword evidence="2" id="KW-0812">Transmembrane</keyword>
<keyword evidence="4" id="KW-1185">Reference proteome</keyword>
<dbReference type="AlphaFoldDB" id="A0A1H2KPX0"/>
<feature type="transmembrane region" description="Helical" evidence="2">
    <location>
        <begin position="108"/>
        <end position="126"/>
    </location>
</feature>
<feature type="transmembrane region" description="Helical" evidence="2">
    <location>
        <begin position="15"/>
        <end position="35"/>
    </location>
</feature>
<reference evidence="4" key="1">
    <citation type="submission" date="2016-10" db="EMBL/GenBank/DDBJ databases">
        <authorList>
            <person name="Varghese N."/>
            <person name="Submissions S."/>
        </authorList>
    </citation>
    <scope>NUCLEOTIDE SEQUENCE [LARGE SCALE GENOMIC DNA]</scope>
    <source>
        <strain evidence="4">DSM 45079</strain>
    </source>
</reference>